<organism evidence="1 2">
    <name type="scientific">Polycladomyces abyssicola</name>
    <dbReference type="NCBI Taxonomy" id="1125966"/>
    <lineage>
        <taxon>Bacteria</taxon>
        <taxon>Bacillati</taxon>
        <taxon>Bacillota</taxon>
        <taxon>Bacilli</taxon>
        <taxon>Bacillales</taxon>
        <taxon>Thermoactinomycetaceae</taxon>
        <taxon>Polycladomyces</taxon>
    </lineage>
</organism>
<dbReference type="RefSeq" id="WP_212774949.1">
    <property type="nucleotide sequence ID" value="NZ_AP024601.1"/>
</dbReference>
<protein>
    <submittedName>
        <fullName evidence="1">Uncharacterized protein</fullName>
    </submittedName>
</protein>
<gene>
    <name evidence="1" type="ORF">JIR001_15630</name>
</gene>
<keyword evidence="2" id="KW-1185">Reference proteome</keyword>
<reference evidence="1" key="2">
    <citation type="journal article" date="2021" name="Microbiol. Resour. Announc.">
        <title>Complete Genome Sequence of Polycladomyces abyssicola JIR-001T, Isolated from Hemipelagic Sediment in Deep Seawater.</title>
        <authorList>
            <person name="Tsubouchi T."/>
            <person name="Kaneko Y."/>
        </authorList>
    </citation>
    <scope>NUCLEOTIDE SEQUENCE</scope>
    <source>
        <strain evidence="1">JIR-001</strain>
    </source>
</reference>
<reference evidence="1" key="1">
    <citation type="journal article" date="2013" name="Int. J. Syst. Evol. Microbiol.">
        <title>Polycladomyces abyssicola gen. nov., sp. nov., a thermophilic filamentous bacterium isolated from hemipelagic sediment.</title>
        <authorList>
            <person name="Tsubouchi T."/>
            <person name="Shimane Y."/>
            <person name="Mori K."/>
            <person name="Usui K."/>
            <person name="Hiraki T."/>
            <person name="Tame A."/>
            <person name="Uematsu K."/>
            <person name="Maruyama T."/>
            <person name="Hatada Y."/>
        </authorList>
    </citation>
    <scope>NUCLEOTIDE SEQUENCE</scope>
    <source>
        <strain evidence="1">JIR-001</strain>
    </source>
</reference>
<accession>A0A8D5ZML0</accession>
<proteinExistence type="predicted"/>
<dbReference type="Proteomes" id="UP000677436">
    <property type="component" value="Chromosome"/>
</dbReference>
<sequence length="161" mass="18606">MKRLARALFASVFLSVMLAALLSLAPVLSKHGSGSLPVFRVEQPMHLTEGTLVDFLSRQSMNMRLHHVEWERNSLTLDLSTTRLTNERYREMYLLIQRTLTQTDNVESVRLTVYDASPATPAPLMTVRATRGDLRKSPAVQQESERSYQQYLERFFEVKRY</sequence>
<evidence type="ECO:0000313" key="1">
    <source>
        <dbReference type="EMBL" id="BCU81780.1"/>
    </source>
</evidence>
<dbReference type="KEGG" id="pabs:JIR001_15630"/>
<dbReference type="AlphaFoldDB" id="A0A8D5ZML0"/>
<evidence type="ECO:0000313" key="2">
    <source>
        <dbReference type="Proteomes" id="UP000677436"/>
    </source>
</evidence>
<dbReference type="EMBL" id="AP024601">
    <property type="protein sequence ID" value="BCU81780.1"/>
    <property type="molecule type" value="Genomic_DNA"/>
</dbReference>
<name>A0A8D5ZML0_9BACL</name>